<comment type="subcellular location">
    <subcellularLocation>
        <location evidence="1">Membrane</location>
        <topology evidence="1">Multi-pass membrane protein</topology>
    </subcellularLocation>
</comment>
<evidence type="ECO:0000256" key="5">
    <source>
        <dbReference type="SAM" id="MobiDB-lite"/>
    </source>
</evidence>
<accession>A0A238C255</accession>
<keyword evidence="3" id="KW-1133">Transmembrane helix</keyword>
<dbReference type="GO" id="GO:0055075">
    <property type="term" value="P:potassium ion homeostasis"/>
    <property type="evidence" value="ECO:0007669"/>
    <property type="project" value="TreeGrafter"/>
</dbReference>
<protein>
    <recommendedName>
        <fullName evidence="6">SLC12A transporter C-terminal domain-containing protein</fullName>
    </recommendedName>
</protein>
<keyword evidence="2" id="KW-0812">Transmembrane</keyword>
<reference evidence="7 8" key="1">
    <citation type="submission" date="2015-12" db="EMBL/GenBank/DDBJ databases">
        <title>Draft genome of the nematode, Onchocerca flexuosa.</title>
        <authorList>
            <person name="Mitreva M."/>
        </authorList>
    </citation>
    <scope>NUCLEOTIDE SEQUENCE [LARGE SCALE GENOMIC DNA]</scope>
    <source>
        <strain evidence="7">Red Deer</strain>
    </source>
</reference>
<dbReference type="AlphaFoldDB" id="A0A238C255"/>
<evidence type="ECO:0000259" key="6">
    <source>
        <dbReference type="Pfam" id="PF03522"/>
    </source>
</evidence>
<dbReference type="GO" id="GO:0007268">
    <property type="term" value="P:chemical synaptic transmission"/>
    <property type="evidence" value="ECO:0007669"/>
    <property type="project" value="TreeGrafter"/>
</dbReference>
<feature type="domain" description="SLC12A transporter C-terminal" evidence="6">
    <location>
        <begin position="209"/>
        <end position="301"/>
    </location>
</feature>
<sequence length="337" mass="38332">MFASHWEYAVFSIILTFAIYKAKKEWGDGIRGLALSTAQYSLMKVEDKDPHPKNWRPQLLVLVYDTWSKDVTDKRYVNLINLAGQLKAGRGLAIVVALIKGSICSRDDQQKAEERRHFKVKERMQQDMLRVQLRGSFELFYIMMDGCFTTLFQSVGIGGLKPNTVLMNWPEKEEENAIFAELIGAVANDHCIMLAKGITTFPSSSSGRLTGHIDIWWILRDGDLLMLTAFLLKQHKVWRGCKLRIFAIAEMPEKNVELKAMLQKYIYMLRIDATIVDADMKQKDVSKTSNEQTRSAAALMLNRSGKSDISVTGESSCKDTNKKLPLKERKLTTKAKN</sequence>
<dbReference type="OrthoDB" id="2020542at2759"/>
<dbReference type="Proteomes" id="UP000242913">
    <property type="component" value="Unassembled WGS sequence"/>
</dbReference>
<dbReference type="GO" id="GO:0055064">
    <property type="term" value="P:chloride ion homeostasis"/>
    <property type="evidence" value="ECO:0007669"/>
    <property type="project" value="TreeGrafter"/>
</dbReference>
<dbReference type="InterPro" id="IPR004842">
    <property type="entry name" value="SLC12A_fam"/>
</dbReference>
<name>A0A238C255_9BILA</name>
<dbReference type="InterPro" id="IPR018491">
    <property type="entry name" value="SLC12_C"/>
</dbReference>
<feature type="region of interest" description="Disordered" evidence="5">
    <location>
        <begin position="282"/>
        <end position="337"/>
    </location>
</feature>
<evidence type="ECO:0000256" key="2">
    <source>
        <dbReference type="ARBA" id="ARBA00022692"/>
    </source>
</evidence>
<organism evidence="7 8">
    <name type="scientific">Onchocerca flexuosa</name>
    <dbReference type="NCBI Taxonomy" id="387005"/>
    <lineage>
        <taxon>Eukaryota</taxon>
        <taxon>Metazoa</taxon>
        <taxon>Ecdysozoa</taxon>
        <taxon>Nematoda</taxon>
        <taxon>Chromadorea</taxon>
        <taxon>Rhabditida</taxon>
        <taxon>Spirurina</taxon>
        <taxon>Spiruromorpha</taxon>
        <taxon>Filarioidea</taxon>
        <taxon>Onchocercidae</taxon>
        <taxon>Onchocerca</taxon>
    </lineage>
</organism>
<evidence type="ECO:0000256" key="4">
    <source>
        <dbReference type="ARBA" id="ARBA00023136"/>
    </source>
</evidence>
<evidence type="ECO:0000313" key="8">
    <source>
        <dbReference type="Proteomes" id="UP000242913"/>
    </source>
</evidence>
<dbReference type="GO" id="GO:0045202">
    <property type="term" value="C:synapse"/>
    <property type="evidence" value="ECO:0007669"/>
    <property type="project" value="GOC"/>
</dbReference>
<dbReference type="GO" id="GO:0005886">
    <property type="term" value="C:plasma membrane"/>
    <property type="evidence" value="ECO:0007669"/>
    <property type="project" value="TreeGrafter"/>
</dbReference>
<evidence type="ECO:0000256" key="3">
    <source>
        <dbReference type="ARBA" id="ARBA00022989"/>
    </source>
</evidence>
<keyword evidence="8" id="KW-1185">Reference proteome</keyword>
<proteinExistence type="predicted"/>
<dbReference type="Pfam" id="PF03522">
    <property type="entry name" value="SLC12"/>
    <property type="match status" value="1"/>
</dbReference>
<dbReference type="GO" id="GO:0006884">
    <property type="term" value="P:cell volume homeostasis"/>
    <property type="evidence" value="ECO:0007669"/>
    <property type="project" value="TreeGrafter"/>
</dbReference>
<evidence type="ECO:0000256" key="1">
    <source>
        <dbReference type="ARBA" id="ARBA00004141"/>
    </source>
</evidence>
<gene>
    <name evidence="7" type="ORF">X798_01631</name>
</gene>
<dbReference type="GO" id="GO:1990573">
    <property type="term" value="P:potassium ion import across plasma membrane"/>
    <property type="evidence" value="ECO:0007669"/>
    <property type="project" value="TreeGrafter"/>
</dbReference>
<feature type="compositionally biased region" description="Basic and acidic residues" evidence="5">
    <location>
        <begin position="316"/>
        <end position="331"/>
    </location>
</feature>
<evidence type="ECO:0000313" key="7">
    <source>
        <dbReference type="EMBL" id="OZC11215.1"/>
    </source>
</evidence>
<dbReference type="GO" id="GO:0015379">
    <property type="term" value="F:potassium:chloride symporter activity"/>
    <property type="evidence" value="ECO:0007669"/>
    <property type="project" value="TreeGrafter"/>
</dbReference>
<dbReference type="EMBL" id="KZ269981">
    <property type="protein sequence ID" value="OZC11215.1"/>
    <property type="molecule type" value="Genomic_DNA"/>
</dbReference>
<dbReference type="PANTHER" id="PTHR11827:SF53">
    <property type="entry name" value="K+_CL-COTRANSPORTER"/>
    <property type="match status" value="1"/>
</dbReference>
<dbReference type="PANTHER" id="PTHR11827">
    <property type="entry name" value="SOLUTE CARRIER FAMILY 12, CATION COTRANSPORTERS"/>
    <property type="match status" value="1"/>
</dbReference>
<keyword evidence="4" id="KW-0472">Membrane</keyword>